<keyword evidence="3" id="KW-1185">Reference proteome</keyword>
<proteinExistence type="predicted"/>
<organism evidence="2 3">
    <name type="scientific">Paracraurococcus lichenis</name>
    <dbReference type="NCBI Taxonomy" id="3064888"/>
    <lineage>
        <taxon>Bacteria</taxon>
        <taxon>Pseudomonadati</taxon>
        <taxon>Pseudomonadota</taxon>
        <taxon>Alphaproteobacteria</taxon>
        <taxon>Acetobacterales</taxon>
        <taxon>Roseomonadaceae</taxon>
        <taxon>Paracraurococcus</taxon>
    </lineage>
</organism>
<dbReference type="Gene3D" id="1.20.58.430">
    <property type="entry name" value="Type IV secretion system, VirB5-domain"/>
    <property type="match status" value="1"/>
</dbReference>
<comment type="caution">
    <text evidence="2">The sequence shown here is derived from an EMBL/GenBank/DDBJ whole genome shotgun (WGS) entry which is preliminary data.</text>
</comment>
<keyword evidence="1" id="KW-0732">Signal</keyword>
<dbReference type="InterPro" id="IPR014158">
    <property type="entry name" value="T4SS_VirB5"/>
</dbReference>
<evidence type="ECO:0000313" key="3">
    <source>
        <dbReference type="Proteomes" id="UP001243009"/>
    </source>
</evidence>
<dbReference type="Proteomes" id="UP001243009">
    <property type="component" value="Unassembled WGS sequence"/>
</dbReference>
<evidence type="ECO:0000313" key="2">
    <source>
        <dbReference type="EMBL" id="MDO9711781.1"/>
    </source>
</evidence>
<dbReference type="InterPro" id="IPR023220">
    <property type="entry name" value="T4SS_VirB5-domain"/>
</dbReference>
<dbReference type="EMBL" id="JAUTWS010000034">
    <property type="protein sequence ID" value="MDO9711781.1"/>
    <property type="molecule type" value="Genomic_DNA"/>
</dbReference>
<gene>
    <name evidence="2" type="ORF">Q7A36_25765</name>
</gene>
<name>A0ABT9E6L2_9PROT</name>
<dbReference type="RefSeq" id="WP_305106634.1">
    <property type="nucleotide sequence ID" value="NZ_JAUTWS010000034.1"/>
</dbReference>
<dbReference type="Pfam" id="PF07996">
    <property type="entry name" value="T4SS"/>
    <property type="match status" value="1"/>
</dbReference>
<accession>A0ABT9E6L2</accession>
<sequence length="248" mass="26480">MNCLILAGAVGAALGLLPHGQARAQIAVSCVTCPTEVQEALRFGKQLAEYANQLRELQAIYYQANATYQAFTNIRDLGSAVGALQTVGISNPLPVNPYALQALMGGYGGAQGMIGQIGNLFATNSQNLSVYQCNNGSWLCGAMERFRNGAAGTQAAAMQLYTSAADRAPQIMALQVQIAAARTPAEREALTAQLTAANAQSNNQLVQAIAVQTFGQQQLAMREQQGTERLQQSIDEELQRLRARGYLQ</sequence>
<reference evidence="2 3" key="1">
    <citation type="submission" date="2023-08" db="EMBL/GenBank/DDBJ databases">
        <title>The draft genome sequence of Paracraurococcus sp. LOR1-02.</title>
        <authorList>
            <person name="Kingkaew E."/>
            <person name="Tanasupawat S."/>
        </authorList>
    </citation>
    <scope>NUCLEOTIDE SEQUENCE [LARGE SCALE GENOMIC DNA]</scope>
    <source>
        <strain evidence="2 3">LOR1-02</strain>
    </source>
</reference>
<protein>
    <submittedName>
        <fullName evidence="2">Type IV secretion system protein</fullName>
    </submittedName>
</protein>
<feature type="signal peptide" evidence="1">
    <location>
        <begin position="1"/>
        <end position="24"/>
    </location>
</feature>
<evidence type="ECO:0000256" key="1">
    <source>
        <dbReference type="SAM" id="SignalP"/>
    </source>
</evidence>
<dbReference type="SUPFAM" id="SSF101082">
    <property type="entry name" value="Typo IV secretion system protein TraC"/>
    <property type="match status" value="1"/>
</dbReference>
<feature type="chain" id="PRO_5045409138" evidence="1">
    <location>
        <begin position="25"/>
        <end position="248"/>
    </location>
</feature>